<dbReference type="AlphaFoldDB" id="E3S3B3"/>
<keyword evidence="1" id="KW-0812">Transmembrane</keyword>
<keyword evidence="1" id="KW-1133">Transmembrane helix</keyword>
<sequence length="104" mass="11530">MQERLVYKALLLKELVLKVLLIISAVVIVAILAVFLSPASLVILAGVLAAFIFCEVYRKVNGRLSTCKVTYREELRAYSFTLLVCVVYRPASFLLADKALLLPA</sequence>
<keyword evidence="3" id="KW-1185">Reference proteome</keyword>
<dbReference type="HOGENOM" id="CLU_2251443_0_0_1"/>
<proteinExistence type="predicted"/>
<accession>E3S3B3</accession>
<evidence type="ECO:0000256" key="1">
    <source>
        <dbReference type="SAM" id="Phobius"/>
    </source>
</evidence>
<dbReference type="Proteomes" id="UP000001067">
    <property type="component" value="Unassembled WGS sequence"/>
</dbReference>
<name>E3S3B3_PYRTT</name>
<reference evidence="2 3" key="1">
    <citation type="journal article" date="2010" name="Genome Biol.">
        <title>A first genome assembly of the barley fungal pathogen Pyrenophora teres f. teres.</title>
        <authorList>
            <person name="Ellwood S.R."/>
            <person name="Liu Z."/>
            <person name="Syme R.A."/>
            <person name="Lai Z."/>
            <person name="Hane J.K."/>
            <person name="Keiper F."/>
            <person name="Moffat C.S."/>
            <person name="Oliver R.P."/>
            <person name="Friesen T.L."/>
        </authorList>
    </citation>
    <scope>NUCLEOTIDE SEQUENCE [LARGE SCALE GENOMIC DNA]</scope>
    <source>
        <strain evidence="2 3">0-1</strain>
    </source>
</reference>
<feature type="transmembrane region" description="Helical" evidence="1">
    <location>
        <begin position="15"/>
        <end position="35"/>
    </location>
</feature>
<feature type="transmembrane region" description="Helical" evidence="1">
    <location>
        <begin position="41"/>
        <end position="57"/>
    </location>
</feature>
<keyword evidence="1" id="KW-0472">Membrane</keyword>
<dbReference type="KEGG" id="pte:PTT_16946"/>
<organism evidence="3">
    <name type="scientific">Pyrenophora teres f. teres (strain 0-1)</name>
    <name type="common">Barley net blotch fungus</name>
    <name type="synonym">Drechslera teres f. teres</name>
    <dbReference type="NCBI Taxonomy" id="861557"/>
    <lineage>
        <taxon>Eukaryota</taxon>
        <taxon>Fungi</taxon>
        <taxon>Dikarya</taxon>
        <taxon>Ascomycota</taxon>
        <taxon>Pezizomycotina</taxon>
        <taxon>Dothideomycetes</taxon>
        <taxon>Pleosporomycetidae</taxon>
        <taxon>Pleosporales</taxon>
        <taxon>Pleosporineae</taxon>
        <taxon>Pleosporaceae</taxon>
        <taxon>Pyrenophora</taxon>
    </lineage>
</organism>
<evidence type="ECO:0000313" key="3">
    <source>
        <dbReference type="Proteomes" id="UP000001067"/>
    </source>
</evidence>
<dbReference type="EMBL" id="GL536960">
    <property type="protein sequence ID" value="EFQ87536.1"/>
    <property type="molecule type" value="Genomic_DNA"/>
</dbReference>
<protein>
    <submittedName>
        <fullName evidence="2">Uncharacterized protein</fullName>
    </submittedName>
</protein>
<evidence type="ECO:0000313" key="2">
    <source>
        <dbReference type="EMBL" id="EFQ87536.1"/>
    </source>
</evidence>
<gene>
    <name evidence="2" type="ORF">PTT_16946</name>
</gene>
<feature type="transmembrane region" description="Helical" evidence="1">
    <location>
        <begin position="77"/>
        <end position="96"/>
    </location>
</feature>